<proteinExistence type="predicted"/>
<accession>A0ABS0HUS2</accession>
<dbReference type="RefSeq" id="WP_196264595.1">
    <property type="nucleotide sequence ID" value="NZ_JADQDN010000006.1"/>
</dbReference>
<comment type="caution">
    <text evidence="3">The sequence shown here is derived from an EMBL/GenBank/DDBJ whole genome shotgun (WGS) entry which is preliminary data.</text>
</comment>
<dbReference type="Pfam" id="PF06904">
    <property type="entry name" value="Extensin-like_C"/>
    <property type="match status" value="1"/>
</dbReference>
<reference evidence="3 4" key="1">
    <citation type="submission" date="2020-11" db="EMBL/GenBank/DDBJ databases">
        <authorList>
            <person name="Kim M.K."/>
        </authorList>
    </citation>
    <scope>NUCLEOTIDE SEQUENCE [LARGE SCALE GENOMIC DNA]</scope>
    <source>
        <strain evidence="3 4">BT290</strain>
    </source>
</reference>
<evidence type="ECO:0000259" key="2">
    <source>
        <dbReference type="Pfam" id="PF06904"/>
    </source>
</evidence>
<organism evidence="3 4">
    <name type="scientific">Microvirga terrestris</name>
    <dbReference type="NCBI Taxonomy" id="2791024"/>
    <lineage>
        <taxon>Bacteria</taxon>
        <taxon>Pseudomonadati</taxon>
        <taxon>Pseudomonadota</taxon>
        <taxon>Alphaproteobacteria</taxon>
        <taxon>Hyphomicrobiales</taxon>
        <taxon>Methylobacteriaceae</taxon>
        <taxon>Microvirga</taxon>
    </lineage>
</organism>
<protein>
    <submittedName>
        <fullName evidence="3">Extensin family protein</fullName>
    </submittedName>
</protein>
<evidence type="ECO:0000256" key="1">
    <source>
        <dbReference type="SAM" id="MobiDB-lite"/>
    </source>
</evidence>
<dbReference type="EMBL" id="JADQDN010000006">
    <property type="protein sequence ID" value="MBF9197245.1"/>
    <property type="molecule type" value="Genomic_DNA"/>
</dbReference>
<dbReference type="PROSITE" id="PS51257">
    <property type="entry name" value="PROKAR_LIPOPROTEIN"/>
    <property type="match status" value="1"/>
</dbReference>
<feature type="domain" description="Extensin-like C-terminal" evidence="2">
    <location>
        <begin position="39"/>
        <end position="220"/>
    </location>
</feature>
<sequence length="340" mass="36900">MRRGLVAFFALSLIGLGVTGCGLFRFEQREPWRAQAEEACLSQRLVQPSAYMALSSKIEGPGVCGMDYPFKVSAFNNGAVGLKSKVTLACPIIPQIDTWIDEIVRPAAKMYFGVPLADIKAGSYSCRPRNNQRGAKLSEHSFGNALDVMGFALVDGREVSVVKGWRGTDPVEQEFLREVFVGACRYFTTVLGPGSDTFHYDHLHLDLARHDPRGQRRICKPILKFEPRIDPEKSQEILQSAAAAGDLAPVDLEQDVPEGEAYIPPAPAPAPALAAPVAPPPRYSSSNGYAADLPGPSASRTAPPSYPAPPRRPPEQTYLPPRPQGRPANAPMVLNSHAIY</sequence>
<feature type="region of interest" description="Disordered" evidence="1">
    <location>
        <begin position="273"/>
        <end position="340"/>
    </location>
</feature>
<keyword evidence="4" id="KW-1185">Reference proteome</keyword>
<dbReference type="Proteomes" id="UP000611708">
    <property type="component" value="Unassembled WGS sequence"/>
</dbReference>
<evidence type="ECO:0000313" key="4">
    <source>
        <dbReference type="Proteomes" id="UP000611708"/>
    </source>
</evidence>
<evidence type="ECO:0000313" key="3">
    <source>
        <dbReference type="EMBL" id="MBF9197245.1"/>
    </source>
</evidence>
<gene>
    <name evidence="3" type="ORF">I2H36_14455</name>
</gene>
<name>A0ABS0HUS2_9HYPH</name>
<dbReference type="InterPro" id="IPR009683">
    <property type="entry name" value="Extensin-like_C"/>
</dbReference>